<reference evidence="1 2" key="1">
    <citation type="submission" date="2019-04" db="EMBL/GenBank/DDBJ databases">
        <authorList>
            <person name="Ahlbrecht B.C."/>
            <person name="Almail A."/>
            <person name="Blakestad S.M."/>
            <person name="Calhoun C.D."/>
            <person name="Chesley E."/>
            <person name="Craven C.R."/>
            <person name="Hoagland S.Z."/>
            <person name="Jost S.L."/>
            <person name="Manz Z.R."/>
            <person name="Pena P.B."/>
            <person name="Pfenning K.J."/>
            <person name="Postl L.C."/>
            <person name="Ramsey E.P."/>
            <person name="Roberts C.A."/>
            <person name="Sevcik K.M."/>
            <person name="Whitman F.C."/>
            <person name="Chia C.P."/>
            <person name="McKinney A.L."/>
            <person name="Tolsma S."/>
            <person name="Ward R.E."/>
            <person name="Garlena R.A."/>
            <person name="Russell D.A."/>
            <person name="Pope W.H."/>
            <person name="Jacobs-Sera D."/>
            <person name="Hatfull G.F."/>
        </authorList>
    </citation>
    <scope>NUCLEOTIDE SEQUENCE [LARGE SCALE GENOMIC DNA]</scope>
</reference>
<dbReference type="EMBL" id="MK801733">
    <property type="protein sequence ID" value="QDF18244.1"/>
    <property type="molecule type" value="Genomic_DNA"/>
</dbReference>
<organism evidence="1 2">
    <name type="scientific">Gordonia phage Chelms</name>
    <dbReference type="NCBI Taxonomy" id="2588132"/>
    <lineage>
        <taxon>Viruses</taxon>
        <taxon>Duplodnaviria</taxon>
        <taxon>Heunggongvirae</taxon>
        <taxon>Uroviricota</taxon>
        <taxon>Caudoviricetes</taxon>
        <taxon>Montyvirus</taxon>
        <taxon>Montyvirus chelms</taxon>
    </lineage>
</organism>
<gene>
    <name evidence="1" type="primary">30</name>
    <name evidence="1" type="ORF">SEA_CHELMS_30</name>
</gene>
<dbReference type="GeneID" id="55616411"/>
<accession>A0A4Y6ESN5</accession>
<proteinExistence type="predicted"/>
<dbReference type="KEGG" id="vg:55616411"/>
<sequence>MNTGFGNWGNSVKAHSVLREIARKEIERLRPPSRLAEVTSIVPAEKKVLVRFVGETNVVPVPYTSTAPANVGQWVRIGGTTHDRYVEDVIGTTLTEARLETAESRIGSLMESVVGEGWEDEDDGEPGTFTGIISQYFGDIEGNATEALGLAGQADTKADQAQTTADQANTVAGQAQTTAGQAQTTADQANTTAGQAQTIADQANAAVGGAVTAAEEADEKATLAQEIAGHITDNINALGQGVAAGVDEVAQVFNTIAGIFTTANTAEQKAVDAQTALQNLINQNEGAAAGGRSGQDNFDRPNSATLGSGWVSTGYGNIRANIDASGRVNFPYNTSPSGDEGGLMYHQWNGEVSVGDYFQSTIVFGTAFSGNGNPVAYLFNRWDGLFGTANGINTTPLNCWAVRITRAGGLTLYRVVNGVMTSVGTGDVANITSGDAISLRCGSLAGPGNISVVVNGNVEIAHPDPGVGMIGAAYRKHGFSGYAENQGFLGWQQPASIASYNWSDIPGGGILLGKGFRFARTSTTQFNMVQSAQVPASTFQTAVYSESCKPLAGSTLNATRGEFAIPFEGWWNFTFGFYGQTPTITANTNRRVDVVMYNGQGALSTAIPIGSSRHQQGSTAARATVHEAHTFRKYCLVGERVAPGFGAERLDYMNADAGGHTCYFSGVLETP</sequence>
<evidence type="ECO:0000313" key="2">
    <source>
        <dbReference type="Proteomes" id="UP000315166"/>
    </source>
</evidence>
<keyword evidence="2" id="KW-1185">Reference proteome</keyword>
<protein>
    <submittedName>
        <fullName evidence="1">Minor tail protein</fullName>
    </submittedName>
</protein>
<name>A0A4Y6ESN5_9CAUD</name>
<evidence type="ECO:0000313" key="1">
    <source>
        <dbReference type="EMBL" id="QDF18244.1"/>
    </source>
</evidence>
<dbReference type="Proteomes" id="UP000315166">
    <property type="component" value="Segment"/>
</dbReference>
<dbReference type="RefSeq" id="YP_009846045.1">
    <property type="nucleotide sequence ID" value="NC_048768.1"/>
</dbReference>